<name>A0A371YWD7_9PROT</name>
<evidence type="ECO:0000313" key="3">
    <source>
        <dbReference type="Proteomes" id="UP000262371"/>
    </source>
</evidence>
<feature type="transmembrane region" description="Helical" evidence="1">
    <location>
        <begin position="192"/>
        <end position="211"/>
    </location>
</feature>
<protein>
    <submittedName>
        <fullName evidence="2">Uncharacterized protein</fullName>
    </submittedName>
</protein>
<evidence type="ECO:0000313" key="2">
    <source>
        <dbReference type="EMBL" id="RFD18556.1"/>
    </source>
</evidence>
<organism evidence="2 3">
    <name type="scientific">Komagataeibacter melaceti</name>
    <dbReference type="NCBI Taxonomy" id="2766577"/>
    <lineage>
        <taxon>Bacteria</taxon>
        <taxon>Pseudomonadati</taxon>
        <taxon>Pseudomonadota</taxon>
        <taxon>Alphaproteobacteria</taxon>
        <taxon>Acetobacterales</taxon>
        <taxon>Acetobacteraceae</taxon>
        <taxon>Komagataeibacter</taxon>
    </lineage>
</organism>
<gene>
    <name evidence="2" type="ORF">DY926_16040</name>
</gene>
<keyword evidence="1" id="KW-1133">Transmembrane helix</keyword>
<dbReference type="Proteomes" id="UP000262371">
    <property type="component" value="Unassembled WGS sequence"/>
</dbReference>
<accession>A0A371YWD7</accession>
<feature type="transmembrane region" description="Helical" evidence="1">
    <location>
        <begin position="79"/>
        <end position="105"/>
    </location>
</feature>
<feature type="transmembrane region" description="Helical" evidence="1">
    <location>
        <begin position="164"/>
        <end position="186"/>
    </location>
</feature>
<proteinExistence type="predicted"/>
<feature type="transmembrane region" description="Helical" evidence="1">
    <location>
        <begin position="52"/>
        <end position="72"/>
    </location>
</feature>
<feature type="transmembrane region" description="Helical" evidence="1">
    <location>
        <begin position="25"/>
        <end position="46"/>
    </location>
</feature>
<feature type="transmembrane region" description="Helical" evidence="1">
    <location>
        <begin position="249"/>
        <end position="272"/>
    </location>
</feature>
<comment type="caution">
    <text evidence="2">The sequence shown here is derived from an EMBL/GenBank/DDBJ whole genome shotgun (WGS) entry which is preliminary data.</text>
</comment>
<keyword evidence="3" id="KW-1185">Reference proteome</keyword>
<reference evidence="2 3" key="1">
    <citation type="submission" date="2018-08" db="EMBL/GenBank/DDBJ databases">
        <title>Komagataeibacter sp. AV 382.</title>
        <authorList>
            <person name="Skraban J."/>
            <person name="Trcek J."/>
        </authorList>
    </citation>
    <scope>NUCLEOTIDE SEQUENCE [LARGE SCALE GENOMIC DNA]</scope>
    <source>
        <strain evidence="2 3">AV 382</strain>
    </source>
</reference>
<feature type="transmembrane region" description="Helical" evidence="1">
    <location>
        <begin position="223"/>
        <end position="243"/>
    </location>
</feature>
<dbReference type="EMBL" id="QUWV01000202">
    <property type="protein sequence ID" value="RFD18556.1"/>
    <property type="molecule type" value="Genomic_DNA"/>
</dbReference>
<sequence length="357" mass="36711">MFLVGLASILPWHLPRLVAFIRGGWGVIGLLVALLSCGVVLPGGVMTQGPGFFAPVVDGLGLLLPLGLIGLMATDRRDLAACAGAACAVMGGPVISCMGAGWVLLARGGSVRPAPDMLGLLLLASVSACPDRGVNLLPALCWVGTRGLLGLSFSPRVASRGLRAFRMADMAGLIAGMALWLHLLAGERMPDIRWGAFLIIAGCLFYGMASWRALCAADARRVMTGLVGGTGALVVVIAGLMVLARADDLPAMAVCATRTLMLVAGSTLVWAFMARTVDVMEREAGPSVLLRLGGLGMLMPRLSGLFAMGLLAESGLPPLLVFFVIWMLAHLLAAMPRAGGLAGDLPLLLALGALGAG</sequence>
<dbReference type="AlphaFoldDB" id="A0A371YWD7"/>
<keyword evidence="1" id="KW-0472">Membrane</keyword>
<evidence type="ECO:0000256" key="1">
    <source>
        <dbReference type="SAM" id="Phobius"/>
    </source>
</evidence>
<keyword evidence="1" id="KW-0812">Transmembrane</keyword>
<feature type="non-terminal residue" evidence="2">
    <location>
        <position position="357"/>
    </location>
</feature>